<keyword evidence="13" id="KW-1185">Reference proteome</keyword>
<feature type="transmembrane region" description="Helical" evidence="9">
    <location>
        <begin position="619"/>
        <end position="643"/>
    </location>
</feature>
<dbReference type="PANTHER" id="PTHR13412:SF0">
    <property type="entry name" value="T-CELL IMMUNOMODULATORY PROTEIN"/>
    <property type="match status" value="1"/>
</dbReference>
<evidence type="ECO:0000256" key="9">
    <source>
        <dbReference type="SAM" id="Phobius"/>
    </source>
</evidence>
<evidence type="ECO:0000256" key="7">
    <source>
        <dbReference type="ARBA" id="ARBA00023180"/>
    </source>
</evidence>
<dbReference type="InterPro" id="IPR024881">
    <property type="entry name" value="Tip"/>
</dbReference>
<evidence type="ECO:0000256" key="2">
    <source>
        <dbReference type="ARBA" id="ARBA00006496"/>
    </source>
</evidence>
<evidence type="ECO:0000256" key="3">
    <source>
        <dbReference type="ARBA" id="ARBA00022692"/>
    </source>
</evidence>
<gene>
    <name evidence="12" type="ORF">niasHS_006028</name>
</gene>
<protein>
    <recommendedName>
        <fullName evidence="11">T-cell immunomodulatory protein TIP C2 domain-containing protein</fullName>
    </recommendedName>
</protein>
<dbReference type="InterPro" id="IPR057089">
    <property type="entry name" value="C2_TIP"/>
</dbReference>
<dbReference type="SUPFAM" id="SSF69318">
    <property type="entry name" value="Integrin alpha N-terminal domain"/>
    <property type="match status" value="1"/>
</dbReference>
<feature type="chain" id="PRO_5044894327" description="T-cell immunomodulatory protein TIP C2 domain-containing protein" evidence="10">
    <location>
        <begin position="17"/>
        <end position="665"/>
    </location>
</feature>
<evidence type="ECO:0000256" key="8">
    <source>
        <dbReference type="SAM" id="MobiDB-lite"/>
    </source>
</evidence>
<comment type="caution">
    <text evidence="12">The sequence shown here is derived from an EMBL/GenBank/DDBJ whole genome shotgun (WGS) entry which is preliminary data.</text>
</comment>
<dbReference type="Pfam" id="PF23122">
    <property type="entry name" value="C2_ITFG1"/>
    <property type="match status" value="1"/>
</dbReference>
<keyword evidence="4 10" id="KW-0732">Signal</keyword>
<evidence type="ECO:0000256" key="4">
    <source>
        <dbReference type="ARBA" id="ARBA00022729"/>
    </source>
</evidence>
<evidence type="ECO:0000256" key="1">
    <source>
        <dbReference type="ARBA" id="ARBA00004479"/>
    </source>
</evidence>
<proteinExistence type="inferred from homology"/>
<dbReference type="InterPro" id="IPR028994">
    <property type="entry name" value="Integrin_alpha_N"/>
</dbReference>
<dbReference type="EMBL" id="JBICCN010000086">
    <property type="protein sequence ID" value="KAL3094733.1"/>
    <property type="molecule type" value="Genomic_DNA"/>
</dbReference>
<keyword evidence="3 9" id="KW-0812">Transmembrane</keyword>
<sequence>MPKSLVMSLLASVTAASIVSIGDKPMQPIVGRVCAIADMDKDGNTDLVVQQNDVLVVYLQANDGSEFKRSITGLTLPAGVGQVSCAVGDFNGDTCPDLLVIQTFQADLNIIDKVKALFTTTAESQYAAILYLNDGNNTFTEHQVCDENSSEGTTPVSPDPGPPTPPLHCPTKFLDHPTLVDINGDGVTDLLGFVQRKSADNGKEFTELFCLEGVRHQSSPSASVPKFRHCEHQFPPVPSGGVFPGFTPIFADLDKDLSAEFVFLAADKRSLVVWSQSSSSRGVWSENKALSVQLPALAEGEALASPLVSDVDSDGQVDILIPVCASAACTIVARLWCYSRQTVRTVQIDFRQVTLVPEIDGQTIVPFRIGDFSQNGFPDLIATVTPPGGSKTPMIFENIPDDGSYPRKFELTKKPERILPPLNDKLSGLTMSAFFDLKEDGNLDMMVEYLDEVKGSSVNFIRCDDKGDTTFLKVQVFTSTECTGPCCEQQQLPSSLSTNGVRQIKIGSGIVWHGACVAIQMADSDEQSADAEGFRHTELCQLPQTAHRILHNPFVLFGLSRTPNFVDEVHFGGPRLPSEGRFQHDVIRQVVPNSRVVVIPPDDDGAHWTSRLFVTPSQLIFLSLVVMATCCGLLLVMITFLHFRERQQDKKERQAQTHRFHFDAM</sequence>
<evidence type="ECO:0000313" key="13">
    <source>
        <dbReference type="Proteomes" id="UP001620645"/>
    </source>
</evidence>
<keyword evidence="5 9" id="KW-1133">Transmembrane helix</keyword>
<dbReference type="AlphaFoldDB" id="A0ABD2JWD3"/>
<dbReference type="PANTHER" id="PTHR13412">
    <property type="entry name" value="T-CELL IMMUNOMODULATORY PROTEIN HOMOLOG"/>
    <property type="match status" value="1"/>
</dbReference>
<dbReference type="Gene3D" id="2.130.10.130">
    <property type="entry name" value="Integrin alpha, N-terminal"/>
    <property type="match status" value="1"/>
</dbReference>
<feature type="region of interest" description="Disordered" evidence="8">
    <location>
        <begin position="145"/>
        <end position="165"/>
    </location>
</feature>
<accession>A0ABD2JWD3</accession>
<keyword evidence="7" id="KW-0325">Glycoprotein</keyword>
<dbReference type="InterPro" id="IPR013517">
    <property type="entry name" value="FG-GAP"/>
</dbReference>
<comment type="subcellular location">
    <subcellularLocation>
        <location evidence="1">Membrane</location>
        <topology evidence="1">Single-pass type I membrane protein</topology>
    </subcellularLocation>
</comment>
<evidence type="ECO:0000256" key="5">
    <source>
        <dbReference type="ARBA" id="ARBA00022989"/>
    </source>
</evidence>
<feature type="domain" description="T-cell immunomodulatory protein TIP C2" evidence="11">
    <location>
        <begin position="508"/>
        <end position="613"/>
    </location>
</feature>
<name>A0ABD2JWD3_HETSC</name>
<reference evidence="12 13" key="1">
    <citation type="submission" date="2024-10" db="EMBL/GenBank/DDBJ databases">
        <authorList>
            <person name="Kim D."/>
        </authorList>
    </citation>
    <scope>NUCLEOTIDE SEQUENCE [LARGE SCALE GENOMIC DNA]</scope>
    <source>
        <strain evidence="12">Taebaek</strain>
    </source>
</reference>
<evidence type="ECO:0000256" key="6">
    <source>
        <dbReference type="ARBA" id="ARBA00023136"/>
    </source>
</evidence>
<evidence type="ECO:0000259" key="11">
    <source>
        <dbReference type="Pfam" id="PF23122"/>
    </source>
</evidence>
<comment type="similarity">
    <text evidence="2">Belongs to the TIP family.</text>
</comment>
<evidence type="ECO:0000256" key="10">
    <source>
        <dbReference type="SAM" id="SignalP"/>
    </source>
</evidence>
<organism evidence="12 13">
    <name type="scientific">Heterodera schachtii</name>
    <name type="common">Sugarbeet cyst nematode worm</name>
    <name type="synonym">Tylenchus schachtii</name>
    <dbReference type="NCBI Taxonomy" id="97005"/>
    <lineage>
        <taxon>Eukaryota</taxon>
        <taxon>Metazoa</taxon>
        <taxon>Ecdysozoa</taxon>
        <taxon>Nematoda</taxon>
        <taxon>Chromadorea</taxon>
        <taxon>Rhabditida</taxon>
        <taxon>Tylenchina</taxon>
        <taxon>Tylenchomorpha</taxon>
        <taxon>Tylenchoidea</taxon>
        <taxon>Heteroderidae</taxon>
        <taxon>Heteroderinae</taxon>
        <taxon>Heterodera</taxon>
    </lineage>
</organism>
<dbReference type="Pfam" id="PF13517">
    <property type="entry name" value="FG-GAP_3"/>
    <property type="match status" value="1"/>
</dbReference>
<dbReference type="Proteomes" id="UP001620645">
    <property type="component" value="Unassembled WGS sequence"/>
</dbReference>
<keyword evidence="6 9" id="KW-0472">Membrane</keyword>
<feature type="signal peptide" evidence="10">
    <location>
        <begin position="1"/>
        <end position="16"/>
    </location>
</feature>
<evidence type="ECO:0000313" key="12">
    <source>
        <dbReference type="EMBL" id="KAL3094733.1"/>
    </source>
</evidence>
<dbReference type="GO" id="GO:0016020">
    <property type="term" value="C:membrane"/>
    <property type="evidence" value="ECO:0007669"/>
    <property type="project" value="UniProtKB-SubCell"/>
</dbReference>